<reference evidence="3 4" key="1">
    <citation type="journal article" date="2013" name="ISME J.">
        <title>A metabolic model for members of the genus Tetrasphaera involved in enhanced biological phosphorus removal.</title>
        <authorList>
            <person name="Kristiansen R."/>
            <person name="Nguyen H.T.T."/>
            <person name="Saunders A.M."/>
            <person name="Nielsen J.L."/>
            <person name="Wimmer R."/>
            <person name="Le V.Q."/>
            <person name="McIlroy S.J."/>
            <person name="Petrovski S."/>
            <person name="Seviour R.J."/>
            <person name="Calteau A."/>
            <person name="Nielsen K.L."/>
            <person name="Nielsen P.H."/>
        </authorList>
    </citation>
    <scope>NUCLEOTIDE SEQUENCE [LARGE SCALE GENOMIC DNA]</scope>
    <source>
        <strain evidence="3 4">T1-X7</strain>
    </source>
</reference>
<dbReference type="OrthoDB" id="1016457at2"/>
<dbReference type="Proteomes" id="UP000035721">
    <property type="component" value="Unassembled WGS sequence"/>
</dbReference>
<dbReference type="Pfam" id="PF13449">
    <property type="entry name" value="Phytase-like"/>
    <property type="match status" value="1"/>
</dbReference>
<evidence type="ECO:0000313" key="4">
    <source>
        <dbReference type="Proteomes" id="UP000035721"/>
    </source>
</evidence>
<evidence type="ECO:0000313" key="3">
    <source>
        <dbReference type="EMBL" id="CCH78110.1"/>
    </source>
</evidence>
<accession>A0A077M1L2</accession>
<dbReference type="AlphaFoldDB" id="A0A077M1L2"/>
<proteinExistence type="predicted"/>
<keyword evidence="3" id="KW-0449">Lipoprotein</keyword>
<keyword evidence="1" id="KW-0732">Signal</keyword>
<sequence length="375" mass="39185">MRTIHRALVVPAALLALASAGPLTATAGGSPLNVRSASTATVPVEPPAGVCAPSGIAFSFSDALDKLVVDGTTLGGLSDLAWDPVTGTYASTVDNHGTDPARVWFVKDLAHPQVVGDPLVLRRPDGTAYDGTTADDEALAVLADGRLVVSSEVEPSIRIFGTDGMQQASLPVPHRFRVAPKGQATENATLEGLTVSPDGRQLVASMEGTLSGDVPRAGAPADDRRFLVYRSTASGWRLVKQVGYRVDDGMRIAEVQEYATGRLLVLEAAYDPATGNAVRLYAVTGLGSAADVTGVANLSRRPGLVMRKTLVADVASCPTLGATSPEPQRNPLMDNYEGMTTYPLTGHLYGVSLVSDDNFNPTQVTRVLNLAATLP</sequence>
<dbReference type="STRING" id="1194083.BN12_2520018"/>
<name>A0A077M1L2_9MICO</name>
<dbReference type="EMBL" id="CAJB01000171">
    <property type="protein sequence ID" value="CCH78110.1"/>
    <property type="molecule type" value="Genomic_DNA"/>
</dbReference>
<comment type="caution">
    <text evidence="3">The sequence shown here is derived from an EMBL/GenBank/DDBJ whole genome shotgun (WGS) entry which is preliminary data.</text>
</comment>
<dbReference type="InterPro" id="IPR027372">
    <property type="entry name" value="Phytase-like_dom"/>
</dbReference>
<keyword evidence="4" id="KW-1185">Reference proteome</keyword>
<gene>
    <name evidence="3" type="ORF">BN12_2520018</name>
</gene>
<feature type="chain" id="PRO_5001721072" evidence="1">
    <location>
        <begin position="28"/>
        <end position="375"/>
    </location>
</feature>
<dbReference type="SUPFAM" id="SSF101898">
    <property type="entry name" value="NHL repeat"/>
    <property type="match status" value="1"/>
</dbReference>
<organism evidence="3 4">
    <name type="scientific">Nostocoides japonicum T1-X7</name>
    <dbReference type="NCBI Taxonomy" id="1194083"/>
    <lineage>
        <taxon>Bacteria</taxon>
        <taxon>Bacillati</taxon>
        <taxon>Actinomycetota</taxon>
        <taxon>Actinomycetes</taxon>
        <taxon>Micrococcales</taxon>
        <taxon>Intrasporangiaceae</taxon>
        <taxon>Nostocoides</taxon>
    </lineage>
</organism>
<evidence type="ECO:0000256" key="1">
    <source>
        <dbReference type="SAM" id="SignalP"/>
    </source>
</evidence>
<dbReference type="RefSeq" id="WP_053080114.1">
    <property type="nucleotide sequence ID" value="NZ_HF570958.1"/>
</dbReference>
<protein>
    <submittedName>
        <fullName evidence="3">Putative lipoprotein</fullName>
    </submittedName>
</protein>
<evidence type="ECO:0000259" key="2">
    <source>
        <dbReference type="Pfam" id="PF13449"/>
    </source>
</evidence>
<feature type="domain" description="Phytase-like" evidence="2">
    <location>
        <begin position="72"/>
        <end position="359"/>
    </location>
</feature>
<feature type="signal peptide" evidence="1">
    <location>
        <begin position="1"/>
        <end position="27"/>
    </location>
</feature>